<dbReference type="InterPro" id="IPR027417">
    <property type="entry name" value="P-loop_NTPase"/>
</dbReference>
<gene>
    <name evidence="3" type="ORF">HQN60_05745</name>
</gene>
<dbReference type="EMBL" id="CP054143">
    <property type="protein sequence ID" value="QKJ66257.1"/>
    <property type="molecule type" value="Genomic_DNA"/>
</dbReference>
<feature type="binding site" evidence="2">
    <location>
        <begin position="11"/>
        <end position="18"/>
    </location>
    <ligand>
        <name>ATP</name>
        <dbReference type="ChEBI" id="CHEBI:30616"/>
    </ligand>
</feature>
<dbReference type="Proteomes" id="UP000504844">
    <property type="component" value="Chromosome"/>
</dbReference>
<dbReference type="Gene3D" id="3.40.50.300">
    <property type="entry name" value="P-loop containing nucleotide triphosphate hydrolases"/>
    <property type="match status" value="1"/>
</dbReference>
<evidence type="ECO:0000256" key="2">
    <source>
        <dbReference type="PIRSR" id="PIRSR007531-2"/>
    </source>
</evidence>
<organism evidence="3 4">
    <name type="scientific">Deefgea piscis</name>
    <dbReference type="NCBI Taxonomy" id="2739061"/>
    <lineage>
        <taxon>Bacteria</taxon>
        <taxon>Pseudomonadati</taxon>
        <taxon>Pseudomonadota</taxon>
        <taxon>Betaproteobacteria</taxon>
        <taxon>Neisseriales</taxon>
        <taxon>Chitinibacteraceae</taxon>
        <taxon>Deefgea</taxon>
    </lineage>
</organism>
<evidence type="ECO:0000313" key="4">
    <source>
        <dbReference type="Proteomes" id="UP000504844"/>
    </source>
</evidence>
<dbReference type="Pfam" id="PF07931">
    <property type="entry name" value="CPT"/>
    <property type="match status" value="1"/>
</dbReference>
<feature type="active site" evidence="1">
    <location>
        <position position="38"/>
    </location>
</feature>
<proteinExistence type="predicted"/>
<dbReference type="KEGG" id="dee:HQN60_05745"/>
<sequence>MPLPQVIVLNGSSSSGKTAVAKLLQEMLPQQYLNFSIDSVLYSLPASDLQQMQAGIEITRPGYDWPSLVRGYHYCLPALLQAGCRLLVDHAWCERGEKRELLTELAGYSVALVGVYCNSEVAMAREQARKDRAIGLVAWQSERVHQDMQYDLNIDTTSMSPQAAAEKLCSDILKHGAWTGAIETLEHLNMLN</sequence>
<name>A0A6M8SX21_9NEIS</name>
<dbReference type="AlphaFoldDB" id="A0A6M8SX21"/>
<dbReference type="GO" id="GO:0016740">
    <property type="term" value="F:transferase activity"/>
    <property type="evidence" value="ECO:0007669"/>
    <property type="project" value="InterPro"/>
</dbReference>
<evidence type="ECO:0000313" key="3">
    <source>
        <dbReference type="EMBL" id="QKJ66257.1"/>
    </source>
</evidence>
<dbReference type="PIRSF" id="PIRSF007531">
    <property type="entry name" value="CPT"/>
    <property type="match status" value="1"/>
</dbReference>
<evidence type="ECO:0000256" key="1">
    <source>
        <dbReference type="PIRSR" id="PIRSR007531-1"/>
    </source>
</evidence>
<accession>A0A6M8SX21</accession>
<dbReference type="InterPro" id="IPR012853">
    <property type="entry name" value="CPT"/>
</dbReference>
<protein>
    <submittedName>
        <fullName evidence="3">Zeta toxin family protein</fullName>
    </submittedName>
</protein>
<keyword evidence="4" id="KW-1185">Reference proteome</keyword>
<dbReference type="RefSeq" id="WP_173532761.1">
    <property type="nucleotide sequence ID" value="NZ_CP054143.1"/>
</dbReference>
<dbReference type="GO" id="GO:0005524">
    <property type="term" value="F:ATP binding"/>
    <property type="evidence" value="ECO:0007669"/>
    <property type="project" value="InterPro"/>
</dbReference>
<reference evidence="3 4" key="1">
    <citation type="submission" date="2020-05" db="EMBL/GenBank/DDBJ databases">
        <title>Complete genome sequence of Deefgea sp. D17.</title>
        <authorList>
            <person name="Bae J.-W."/>
            <person name="Han J.E."/>
        </authorList>
    </citation>
    <scope>NUCLEOTIDE SEQUENCE [LARGE SCALE GENOMIC DNA]</scope>
    <source>
        <strain evidence="3 4">D17</strain>
    </source>
</reference>
<dbReference type="SUPFAM" id="SSF52540">
    <property type="entry name" value="P-loop containing nucleoside triphosphate hydrolases"/>
    <property type="match status" value="1"/>
</dbReference>